<evidence type="ECO:0000256" key="1">
    <source>
        <dbReference type="SAM" id="MobiDB-lite"/>
    </source>
</evidence>
<evidence type="ECO:0000256" key="2">
    <source>
        <dbReference type="SAM" id="Phobius"/>
    </source>
</evidence>
<evidence type="ECO:0000256" key="3">
    <source>
        <dbReference type="SAM" id="SignalP"/>
    </source>
</evidence>
<sequence length="310" mass="33041">MLPSAYLPIIFQLWAFLTYAVEFKNPAYVAKYGSGTYGSNDVWYVGENQEVTYNILSGDDALHDYTQYTIAIWQQDLHKNSASRGPVLNSTTYPEVRSAFNWTVNLYDFDLSSSNVFFLWLFNGSASNQGHAGVWSMTSPYFNISDADPPNSTADATTTASDQANTSAGLVTTSTSASASSSSKPSSDGSTGGGGLSTGAGIGIGVGVGVAGFSAFVCAVLVVWYKRRESKRGEGVPDTNHLQGNATTNEAYKMSPHSSRGPTLYDTRPANDHFATAGHSIHVNDGYPAELNAGGTYRAVELQGDGIGRR</sequence>
<keyword evidence="2" id="KW-1133">Transmembrane helix</keyword>
<dbReference type="STRING" id="1230097.A0A423WGS3"/>
<accession>A0A423WGS3</accession>
<feature type="signal peptide" evidence="3">
    <location>
        <begin position="1"/>
        <end position="20"/>
    </location>
</feature>
<dbReference type="AlphaFoldDB" id="A0A423WGS3"/>
<dbReference type="InParanoid" id="A0A423WGS3"/>
<name>A0A423WGS3_9PEZI</name>
<gene>
    <name evidence="4" type="ORF">VPNG_07847</name>
</gene>
<comment type="caution">
    <text evidence="4">The sequence shown here is derived from an EMBL/GenBank/DDBJ whole genome shotgun (WGS) entry which is preliminary data.</text>
</comment>
<proteinExistence type="predicted"/>
<feature type="transmembrane region" description="Helical" evidence="2">
    <location>
        <begin position="200"/>
        <end position="225"/>
    </location>
</feature>
<keyword evidence="2" id="KW-0472">Membrane</keyword>
<reference evidence="4 5" key="1">
    <citation type="submission" date="2015-09" db="EMBL/GenBank/DDBJ databases">
        <title>Host preference determinants of Valsa canker pathogens revealed by comparative genomics.</title>
        <authorList>
            <person name="Yin Z."/>
            <person name="Huang L."/>
        </authorList>
    </citation>
    <scope>NUCLEOTIDE SEQUENCE [LARGE SCALE GENOMIC DNA]</scope>
    <source>
        <strain evidence="4 5">SXYLt</strain>
    </source>
</reference>
<dbReference type="EMBL" id="LKEB01000051">
    <property type="protein sequence ID" value="ROW02557.1"/>
    <property type="molecule type" value="Genomic_DNA"/>
</dbReference>
<organism evidence="4 5">
    <name type="scientific">Cytospora leucostoma</name>
    <dbReference type="NCBI Taxonomy" id="1230097"/>
    <lineage>
        <taxon>Eukaryota</taxon>
        <taxon>Fungi</taxon>
        <taxon>Dikarya</taxon>
        <taxon>Ascomycota</taxon>
        <taxon>Pezizomycotina</taxon>
        <taxon>Sordariomycetes</taxon>
        <taxon>Sordariomycetidae</taxon>
        <taxon>Diaporthales</taxon>
        <taxon>Cytosporaceae</taxon>
        <taxon>Cytospora</taxon>
    </lineage>
</organism>
<feature type="region of interest" description="Disordered" evidence="1">
    <location>
        <begin position="148"/>
        <end position="193"/>
    </location>
</feature>
<keyword evidence="5" id="KW-1185">Reference proteome</keyword>
<dbReference type="OrthoDB" id="5390143at2759"/>
<keyword evidence="3" id="KW-0732">Signal</keyword>
<protein>
    <recommendedName>
        <fullName evidence="6">Mid2 domain-containing protein</fullName>
    </recommendedName>
</protein>
<evidence type="ECO:0008006" key="6">
    <source>
        <dbReference type="Google" id="ProtNLM"/>
    </source>
</evidence>
<feature type="compositionally biased region" description="Low complexity" evidence="1">
    <location>
        <begin position="148"/>
        <end position="189"/>
    </location>
</feature>
<feature type="chain" id="PRO_5019378484" description="Mid2 domain-containing protein" evidence="3">
    <location>
        <begin position="21"/>
        <end position="310"/>
    </location>
</feature>
<keyword evidence="2" id="KW-0812">Transmembrane</keyword>
<evidence type="ECO:0000313" key="5">
    <source>
        <dbReference type="Proteomes" id="UP000285146"/>
    </source>
</evidence>
<dbReference type="Proteomes" id="UP000285146">
    <property type="component" value="Unassembled WGS sequence"/>
</dbReference>
<evidence type="ECO:0000313" key="4">
    <source>
        <dbReference type="EMBL" id="ROW02557.1"/>
    </source>
</evidence>